<dbReference type="AlphaFoldDB" id="A0A7T5VCN7"/>
<protein>
    <submittedName>
        <fullName evidence="1">Uncharacterized protein</fullName>
    </submittedName>
</protein>
<dbReference type="RefSeq" id="WP_199264265.1">
    <property type="nucleotide sequence ID" value="NZ_CP054140.1"/>
</dbReference>
<sequence>MIFTPAFTIINRMVQAIIRIERVSFTRNHFELGYGTTWFAPFQTAAEAT</sequence>
<reference evidence="1 2" key="1">
    <citation type="submission" date="2020-05" db="EMBL/GenBank/DDBJ databases">
        <title>Complete genome of Desulfobulbus oligotrophicus.</title>
        <authorList>
            <person name="Podar M."/>
        </authorList>
    </citation>
    <scope>NUCLEOTIDE SEQUENCE [LARGE SCALE GENOMIC DNA]</scope>
    <source>
        <strain evidence="1 2">Prop6</strain>
    </source>
</reference>
<evidence type="ECO:0000313" key="2">
    <source>
        <dbReference type="Proteomes" id="UP000596092"/>
    </source>
</evidence>
<accession>A0A7T5VCN7</accession>
<evidence type="ECO:0000313" key="1">
    <source>
        <dbReference type="EMBL" id="QQG65444.1"/>
    </source>
</evidence>
<gene>
    <name evidence="1" type="ORF">HP555_05975</name>
</gene>
<name>A0A7T5VCN7_9BACT</name>
<dbReference type="KEGG" id="dog:HP555_05975"/>
<dbReference type="Proteomes" id="UP000596092">
    <property type="component" value="Chromosome"/>
</dbReference>
<proteinExistence type="predicted"/>
<organism evidence="1 2">
    <name type="scientific">Desulfobulbus oligotrophicus</name>
    <dbReference type="NCBI Taxonomy" id="1909699"/>
    <lineage>
        <taxon>Bacteria</taxon>
        <taxon>Pseudomonadati</taxon>
        <taxon>Thermodesulfobacteriota</taxon>
        <taxon>Desulfobulbia</taxon>
        <taxon>Desulfobulbales</taxon>
        <taxon>Desulfobulbaceae</taxon>
        <taxon>Desulfobulbus</taxon>
    </lineage>
</organism>
<dbReference type="EMBL" id="CP054140">
    <property type="protein sequence ID" value="QQG65444.1"/>
    <property type="molecule type" value="Genomic_DNA"/>
</dbReference>
<keyword evidence="2" id="KW-1185">Reference proteome</keyword>